<name>A0ABN4YTW4_SPOUR</name>
<dbReference type="RefSeq" id="WP_029053541.1">
    <property type="nucleotide sequence ID" value="NZ_CP015108.1"/>
</dbReference>
<dbReference type="PROSITE" id="PS51186">
    <property type="entry name" value="GNAT"/>
    <property type="match status" value="1"/>
</dbReference>
<proteinExistence type="predicted"/>
<keyword evidence="3" id="KW-1185">Reference proteome</keyword>
<dbReference type="InterPro" id="IPR016181">
    <property type="entry name" value="Acyl_CoA_acyltransferase"/>
</dbReference>
<accession>A0ABN4YTW4</accession>
<feature type="domain" description="N-acetyltransferase" evidence="1">
    <location>
        <begin position="11"/>
        <end position="166"/>
    </location>
</feature>
<gene>
    <name evidence="2" type="ORF">SporoS204_11755</name>
</gene>
<evidence type="ECO:0000313" key="2">
    <source>
        <dbReference type="EMBL" id="ARF14764.1"/>
    </source>
</evidence>
<dbReference type="InterPro" id="IPR000182">
    <property type="entry name" value="GNAT_dom"/>
</dbReference>
<evidence type="ECO:0000313" key="3">
    <source>
        <dbReference type="Proteomes" id="UP000192486"/>
    </source>
</evidence>
<evidence type="ECO:0000259" key="1">
    <source>
        <dbReference type="PROSITE" id="PS51186"/>
    </source>
</evidence>
<dbReference type="SUPFAM" id="SSF55729">
    <property type="entry name" value="Acyl-CoA N-acyltransferases (Nat)"/>
    <property type="match status" value="1"/>
</dbReference>
<reference evidence="2 3" key="1">
    <citation type="submission" date="2016-04" db="EMBL/GenBank/DDBJ databases">
        <title>Comparative Genomics and Epigenetics of Sporosarcina ureae.</title>
        <authorList>
            <person name="Oliver A.S."/>
            <person name="Cooper K.K."/>
        </authorList>
    </citation>
    <scope>NUCLEOTIDE SEQUENCE [LARGE SCALE GENOMIC DNA]</scope>
    <source>
        <strain evidence="2 3">S204</strain>
    </source>
</reference>
<protein>
    <recommendedName>
        <fullName evidence="1">N-acetyltransferase domain-containing protein</fullName>
    </recommendedName>
</protein>
<dbReference type="Gene3D" id="3.40.630.30">
    <property type="match status" value="1"/>
</dbReference>
<dbReference type="EMBL" id="CP015108">
    <property type="protein sequence ID" value="ARF14764.1"/>
    <property type="molecule type" value="Genomic_DNA"/>
</dbReference>
<dbReference type="Proteomes" id="UP000192486">
    <property type="component" value="Chromosome"/>
</dbReference>
<organism evidence="2 3">
    <name type="scientific">Sporosarcina ureae</name>
    <dbReference type="NCBI Taxonomy" id="1571"/>
    <lineage>
        <taxon>Bacteria</taxon>
        <taxon>Bacillati</taxon>
        <taxon>Bacillota</taxon>
        <taxon>Bacilli</taxon>
        <taxon>Bacillales</taxon>
        <taxon>Caryophanaceae</taxon>
        <taxon>Sporosarcina</taxon>
    </lineage>
</organism>
<sequence length="202" mass="23452">MQQQTLNTSQMGLQHLATNRRTLNRLFKFVLVDFGFLDHIPFPIMRNALKKNILRAVYLTDGINVYGYAIYQEIPKYGGIHVLYLAIAPEFRSYGLGSVMLRRLDALSPAGILLEVEDPDFSRNEEELSIRTRRIAFYERNGLTLDQTVKLTNFKHPLLLMTTTALPALNERQFRKFYRQLYNRVYRIPVGQIAVNARIEKA</sequence>